<comment type="caution">
    <text evidence="1">The sequence shown here is derived from an EMBL/GenBank/DDBJ whole genome shotgun (WGS) entry which is preliminary data.</text>
</comment>
<dbReference type="VEuPathDB" id="TriTrypDB:TcYC6_0016240"/>
<dbReference type="VEuPathDB" id="TriTrypDB:C4B63_331g13"/>
<proteinExistence type="predicted"/>
<dbReference type="VEuPathDB" id="TriTrypDB:TcCL_NonESM04187"/>
<dbReference type="Gene3D" id="3.30.70.270">
    <property type="match status" value="1"/>
</dbReference>
<gene>
    <name evidence="1" type="ORF">C4B63_331g13</name>
</gene>
<dbReference type="VEuPathDB" id="TriTrypDB:TCDM_12149"/>
<dbReference type="VEuPathDB" id="TriTrypDB:TcBrA4_0054650"/>
<dbReference type="VEuPathDB" id="TriTrypDB:C3747_51g134"/>
<dbReference type="VEuPathDB" id="TriTrypDB:ECC02_009897"/>
<reference evidence="1 2" key="1">
    <citation type="journal article" date="2018" name="Microb. Genom.">
        <title>Expanding an expanded genome: long-read sequencing of Trypanosoma cruzi.</title>
        <authorList>
            <person name="Berna L."/>
            <person name="Rodriguez M."/>
            <person name="Chiribao M.L."/>
            <person name="Parodi-Talice A."/>
            <person name="Pita S."/>
            <person name="Rijo G."/>
            <person name="Alvarez-Valin F."/>
            <person name="Robello C."/>
        </authorList>
    </citation>
    <scope>NUCLEOTIDE SEQUENCE [LARGE SCALE GENOMIC DNA]</scope>
    <source>
        <strain evidence="1 2">Dm28c</strain>
    </source>
</reference>
<dbReference type="VEuPathDB" id="TriTrypDB:TCSYLVIO_008523"/>
<protein>
    <recommendedName>
        <fullName evidence="3">Target of rapamycin (TOR) kinase 1</fullName>
    </recommendedName>
</protein>
<evidence type="ECO:0008006" key="3">
    <source>
        <dbReference type="Google" id="ProtNLM"/>
    </source>
</evidence>
<dbReference type="VEuPathDB" id="TriTrypDB:TCSYLVIO_008372"/>
<evidence type="ECO:0000313" key="2">
    <source>
        <dbReference type="Proteomes" id="UP000246121"/>
    </source>
</evidence>
<dbReference type="InterPro" id="IPR043502">
    <property type="entry name" value="DNA/RNA_pol_sf"/>
</dbReference>
<dbReference type="VEuPathDB" id="TriTrypDB:TcG_10097"/>
<organism evidence="1 2">
    <name type="scientific">Trypanosoma cruzi</name>
    <dbReference type="NCBI Taxonomy" id="5693"/>
    <lineage>
        <taxon>Eukaryota</taxon>
        <taxon>Discoba</taxon>
        <taxon>Euglenozoa</taxon>
        <taxon>Kinetoplastea</taxon>
        <taxon>Metakinetoplastina</taxon>
        <taxon>Trypanosomatida</taxon>
        <taxon>Trypanosomatidae</taxon>
        <taxon>Trypanosoma</taxon>
        <taxon>Schizotrypanum</taxon>
    </lineage>
</organism>
<dbReference type="VEuPathDB" id="TriTrypDB:TcG_10086"/>
<dbReference type="Gene3D" id="3.10.10.10">
    <property type="entry name" value="HIV Type 1 Reverse Transcriptase, subunit A, domain 1"/>
    <property type="match status" value="1"/>
</dbReference>
<dbReference type="Proteomes" id="UP000246121">
    <property type="component" value="Unassembled WGS sequence"/>
</dbReference>
<dbReference type="EMBL" id="PRFA01000331">
    <property type="protein sequence ID" value="PWU83369.1"/>
    <property type="molecule type" value="Genomic_DNA"/>
</dbReference>
<dbReference type="VEuPathDB" id="TriTrypDB:TCSYLVIO_005965"/>
<dbReference type="VEuPathDB" id="TriTrypDB:TcCL_NonESM06173"/>
<dbReference type="VEuPathDB" id="TriTrypDB:ECC02_005458"/>
<dbReference type="InterPro" id="IPR043128">
    <property type="entry name" value="Rev_trsase/Diguanyl_cyclase"/>
</dbReference>
<name>A0A2V2UGM3_TRYCR</name>
<dbReference type="AlphaFoldDB" id="A0A2V2UGM3"/>
<dbReference type="VEuPathDB" id="TriTrypDB:TCDM_07882"/>
<dbReference type="SUPFAM" id="SSF56672">
    <property type="entry name" value="DNA/RNA polymerases"/>
    <property type="match status" value="1"/>
</dbReference>
<dbReference type="VEuPathDB" id="TriTrypDB:C3747_23g275"/>
<dbReference type="VEuPathDB" id="TriTrypDB:Tc_MARK_5937"/>
<sequence length="579" mass="64265">MRRADEVAREMCAPSTWEHRMSLAGQFTTFLPPARTADDSGVTKDCGAIGEETGAPFDKGGGGSINPQSDRLEGTCCFLTCMDNGEPLVRDCGLHSQQFHTGAGRGLNFGLVRGAEDGEGGSPPRLAVREDTRAGRVKHYKVMQDTSRKQKAHESYDCQSRTSSGSLECHGAFHKTRCVETRCSNRGDTQFGPTRDLAVGGARRPVRPSPEYCLIFGEVHHNADPGIVSGRIDVKGEAAEGQEPRLRTEERFFHDFYHNHAATITRRATRTRLTTPHDERTIPLQQVNVPVLNLEWIKTRLNPATLERLMQVWRLVGRPPFPPSSFGKASEGSRRIPTADAHLLRKAGIIEDASSTITGGWIMPFSVVEEKTTGLRRRWIAWPRDKNRDDPSEANGPLSHIFHYLPPVMAEAASCLDVKASFFQVSLPRETQHLFRCRLEDGALVELTRLPVGYKASPEILQIIITISAIAWVTTVVHRLWAAPPLVRIDVWIDNIRIAGSKSDVTLWEAQVLRNADSCHASMGEERESGATQYTFLGVQFAHTHRAVSLSEKFVRSVRAMPALNSSTIAEMEIMASRF</sequence>
<evidence type="ECO:0000313" key="1">
    <source>
        <dbReference type="EMBL" id="PWU83369.1"/>
    </source>
</evidence>
<dbReference type="VEuPathDB" id="TriTrypDB:TcBrA4_0067990"/>
<accession>A0A2V2UGM3</accession>